<sequence>MFVNFILHLALLPVVSMKDECTLHELQNCLESLRSVAQGRDLVLAATNQELQVVCKTLKESVWCVDNHMKHCFTSTQRKVFNHVVQGARKFLLELCVPGPIQETYLKHASCYKNVSLSENKCAPKYRHLIQLSEKMEDKINVDDGLRESCCAFNELVQCKYMHVRRDCGQESANFLQQHLDRITNSLIHEHCAHYMYAINSCTSSAASKNLSLFTNIIIGLVLTDLILMKCFSEK</sequence>
<dbReference type="OrthoDB" id="6418170at2759"/>
<dbReference type="EMBL" id="BMAW01098640">
    <property type="protein sequence ID" value="GFS85834.1"/>
    <property type="molecule type" value="Genomic_DNA"/>
</dbReference>
<reference evidence="2" key="1">
    <citation type="submission" date="2020-08" db="EMBL/GenBank/DDBJ databases">
        <title>Multicomponent nature underlies the extraordinary mechanical properties of spider dragline silk.</title>
        <authorList>
            <person name="Kono N."/>
            <person name="Nakamura H."/>
            <person name="Mori M."/>
            <person name="Yoshida Y."/>
            <person name="Ohtoshi R."/>
            <person name="Malay A.D."/>
            <person name="Moran D.A.P."/>
            <person name="Tomita M."/>
            <person name="Numata K."/>
            <person name="Arakawa K."/>
        </authorList>
    </citation>
    <scope>NUCLEOTIDE SEQUENCE</scope>
</reference>
<evidence type="ECO:0000256" key="1">
    <source>
        <dbReference type="SAM" id="SignalP"/>
    </source>
</evidence>
<gene>
    <name evidence="2" type="primary">AVEN_261175_1</name>
    <name evidence="2" type="ORF">NPIL_346431</name>
</gene>
<keyword evidence="1" id="KW-0732">Signal</keyword>
<accession>A0A8X6MZI5</accession>
<proteinExistence type="predicted"/>
<dbReference type="PANTHER" id="PTHR33964">
    <property type="entry name" value="RE45066P-RELATED"/>
    <property type="match status" value="1"/>
</dbReference>
<feature type="signal peptide" evidence="1">
    <location>
        <begin position="1"/>
        <end position="17"/>
    </location>
</feature>
<comment type="caution">
    <text evidence="2">The sequence shown here is derived from an EMBL/GenBank/DDBJ whole genome shotgun (WGS) entry which is preliminary data.</text>
</comment>
<dbReference type="Proteomes" id="UP000887013">
    <property type="component" value="Unassembled WGS sequence"/>
</dbReference>
<evidence type="ECO:0000313" key="2">
    <source>
        <dbReference type="EMBL" id="GFS85834.1"/>
    </source>
</evidence>
<feature type="chain" id="PRO_5036492955" description="Venom protein" evidence="1">
    <location>
        <begin position="18"/>
        <end position="235"/>
    </location>
</feature>
<name>A0A8X6MZI5_NEPPI</name>
<dbReference type="PANTHER" id="PTHR33964:SF1">
    <property type="entry name" value="RE45066P"/>
    <property type="match status" value="1"/>
</dbReference>
<protein>
    <recommendedName>
        <fullName evidence="4">Venom protein</fullName>
    </recommendedName>
</protein>
<organism evidence="2 3">
    <name type="scientific">Nephila pilipes</name>
    <name type="common">Giant wood spider</name>
    <name type="synonym">Nephila maculata</name>
    <dbReference type="NCBI Taxonomy" id="299642"/>
    <lineage>
        <taxon>Eukaryota</taxon>
        <taxon>Metazoa</taxon>
        <taxon>Ecdysozoa</taxon>
        <taxon>Arthropoda</taxon>
        <taxon>Chelicerata</taxon>
        <taxon>Arachnida</taxon>
        <taxon>Araneae</taxon>
        <taxon>Araneomorphae</taxon>
        <taxon>Entelegynae</taxon>
        <taxon>Araneoidea</taxon>
        <taxon>Nephilidae</taxon>
        <taxon>Nephila</taxon>
    </lineage>
</organism>
<dbReference type="AlphaFoldDB" id="A0A8X6MZI5"/>
<evidence type="ECO:0000313" key="3">
    <source>
        <dbReference type="Proteomes" id="UP000887013"/>
    </source>
</evidence>
<evidence type="ECO:0008006" key="4">
    <source>
        <dbReference type="Google" id="ProtNLM"/>
    </source>
</evidence>
<keyword evidence="3" id="KW-1185">Reference proteome</keyword>